<dbReference type="Proteomes" id="UP000551563">
    <property type="component" value="Unassembled WGS sequence"/>
</dbReference>
<evidence type="ECO:0000313" key="2">
    <source>
        <dbReference type="Proteomes" id="UP000551563"/>
    </source>
</evidence>
<proteinExistence type="predicted"/>
<organism evidence="1 2">
    <name type="scientific">Brucella intermedia</name>
    <dbReference type="NCBI Taxonomy" id="94625"/>
    <lineage>
        <taxon>Bacteria</taxon>
        <taxon>Pseudomonadati</taxon>
        <taxon>Pseudomonadota</taxon>
        <taxon>Alphaproteobacteria</taxon>
        <taxon>Hyphomicrobiales</taxon>
        <taxon>Brucellaceae</taxon>
        <taxon>Brucella/Ochrobactrum group</taxon>
        <taxon>Brucella</taxon>
    </lineage>
</organism>
<dbReference type="RefSeq" id="WP_162718818.1">
    <property type="nucleotide sequence ID" value="NZ_CP122438.1"/>
</dbReference>
<protein>
    <submittedName>
        <fullName evidence="1">Uncharacterized protein</fullName>
    </submittedName>
</protein>
<accession>A0A7V6PDD4</accession>
<gene>
    <name evidence="1" type="ORF">GXX48_14930</name>
</gene>
<reference evidence="1 2" key="1">
    <citation type="journal article" date="2020" name="Biotechnol. Biofuels">
        <title>New insights from the biogas microbiome by comprehensive genome-resolved metagenomics of nearly 1600 species originating from multiple anaerobic digesters.</title>
        <authorList>
            <person name="Campanaro S."/>
            <person name="Treu L."/>
            <person name="Rodriguez-R L.M."/>
            <person name="Kovalovszki A."/>
            <person name="Ziels R.M."/>
            <person name="Maus I."/>
            <person name="Zhu X."/>
            <person name="Kougias P.G."/>
            <person name="Basile A."/>
            <person name="Luo G."/>
            <person name="Schluter A."/>
            <person name="Konstantinidis K.T."/>
            <person name="Angelidaki I."/>
        </authorList>
    </citation>
    <scope>NUCLEOTIDE SEQUENCE [LARGE SCALE GENOMIC DNA]</scope>
    <source>
        <strain evidence="1">AS04akNAM_66</strain>
    </source>
</reference>
<name>A0A7V6PDD4_9HYPH</name>
<dbReference type="EMBL" id="DUMN01000418">
    <property type="protein sequence ID" value="HHV68924.1"/>
    <property type="molecule type" value="Genomic_DNA"/>
</dbReference>
<evidence type="ECO:0000313" key="1">
    <source>
        <dbReference type="EMBL" id="HHV68924.1"/>
    </source>
</evidence>
<comment type="caution">
    <text evidence="1">The sequence shown here is derived from an EMBL/GenBank/DDBJ whole genome shotgun (WGS) entry which is preliminary data.</text>
</comment>
<dbReference type="AlphaFoldDB" id="A0A7V6PDD4"/>
<sequence>MKQPISLHVLCRTEGLFPKGVVKIGSSKDKIIYDSISWRVKKHEFAGLEGKPFFLHESKTLPSYRSGIIINLREEAIPDNNGELRAIVHFEVTKDAPKPSMWPSTDNPNEYCRVNYDDPLENLQRK</sequence>